<dbReference type="EMBL" id="FODD01000001">
    <property type="protein sequence ID" value="SEN09394.1"/>
    <property type="molecule type" value="Genomic_DNA"/>
</dbReference>
<feature type="transmembrane region" description="Helical" evidence="1">
    <location>
        <begin position="168"/>
        <end position="188"/>
    </location>
</feature>
<keyword evidence="1" id="KW-1133">Transmembrane helix</keyword>
<evidence type="ECO:0000313" key="3">
    <source>
        <dbReference type="Proteomes" id="UP000181951"/>
    </source>
</evidence>
<feature type="transmembrane region" description="Helical" evidence="1">
    <location>
        <begin position="104"/>
        <end position="125"/>
    </location>
</feature>
<feature type="transmembrane region" description="Helical" evidence="1">
    <location>
        <begin position="22"/>
        <end position="41"/>
    </location>
</feature>
<gene>
    <name evidence="2" type="ORF">SAMN05216267_1001235</name>
</gene>
<name>A0A1H8DRA9_9ACTN</name>
<evidence type="ECO:0000256" key="1">
    <source>
        <dbReference type="SAM" id="Phobius"/>
    </source>
</evidence>
<dbReference type="NCBIfam" id="NF041646">
    <property type="entry name" value="VC0807_fam"/>
    <property type="match status" value="1"/>
</dbReference>
<dbReference type="OrthoDB" id="7276421at2"/>
<reference evidence="2 3" key="1">
    <citation type="submission" date="2016-10" db="EMBL/GenBank/DDBJ databases">
        <authorList>
            <person name="de Groot N.N."/>
        </authorList>
    </citation>
    <scope>NUCLEOTIDE SEQUENCE [LARGE SCALE GENOMIC DNA]</scope>
    <source>
        <strain evidence="2 3">CGMCC 4.2026</strain>
    </source>
</reference>
<feature type="transmembrane region" description="Helical" evidence="1">
    <location>
        <begin position="194"/>
        <end position="213"/>
    </location>
</feature>
<dbReference type="RefSeq" id="WP_069462761.1">
    <property type="nucleotide sequence ID" value="NZ_FODD01000001.1"/>
</dbReference>
<sequence>MTDARTADTAADSGRGDGRGKALLLIWGPTVLFSMVLPWVTYNQLSARGVPEVPALLIISAWPALEIGLYFALHRRVDEFGMLILLTLLLGAAGALAYNSSKMIFLKDSALTGLVGLAFLVSLALRRPLIFYFGRRFATDGTEAGVARWNGMWDAYPGFRAVQRRLTVIWGVAFLAEATVKAVLVYHLSTGTMVSFSSVMPLAVTALLVAYTVRTGKKGEARRAAAEAAAGVQTPAAPSNTPTA</sequence>
<proteinExistence type="predicted"/>
<protein>
    <submittedName>
        <fullName evidence="2">Intracellular septation protein A</fullName>
    </submittedName>
</protein>
<keyword evidence="3" id="KW-1185">Reference proteome</keyword>
<feature type="transmembrane region" description="Helical" evidence="1">
    <location>
        <begin position="80"/>
        <end position="98"/>
    </location>
</feature>
<dbReference type="Proteomes" id="UP000181951">
    <property type="component" value="Unassembled WGS sequence"/>
</dbReference>
<keyword evidence="1" id="KW-0472">Membrane</keyword>
<evidence type="ECO:0000313" key="2">
    <source>
        <dbReference type="EMBL" id="SEN09394.1"/>
    </source>
</evidence>
<accession>A0A1H8DRA9</accession>
<feature type="transmembrane region" description="Helical" evidence="1">
    <location>
        <begin position="53"/>
        <end position="73"/>
    </location>
</feature>
<organism evidence="2 3">
    <name type="scientific">Actinacidiphila rubida</name>
    <dbReference type="NCBI Taxonomy" id="310780"/>
    <lineage>
        <taxon>Bacteria</taxon>
        <taxon>Bacillati</taxon>
        <taxon>Actinomycetota</taxon>
        <taxon>Actinomycetes</taxon>
        <taxon>Kitasatosporales</taxon>
        <taxon>Streptomycetaceae</taxon>
        <taxon>Actinacidiphila</taxon>
    </lineage>
</organism>
<dbReference type="STRING" id="310780.SAMN05216267_1001235"/>
<keyword evidence="1" id="KW-0812">Transmembrane</keyword>
<dbReference type="AlphaFoldDB" id="A0A1H8DRA9"/>